<dbReference type="KEGG" id="pbp:STSP1_01619"/>
<accession>A0A1W6LN97</accession>
<dbReference type="RefSeq" id="WP_085755886.1">
    <property type="nucleotide sequence ID" value="NZ_CP021023.1"/>
</dbReference>
<protein>
    <submittedName>
        <fullName evidence="1">Putative PEP-CTERM system TPR-repeat lipoprotein</fullName>
    </submittedName>
</protein>
<dbReference type="Gene3D" id="1.25.40.10">
    <property type="entry name" value="Tetratricopeptide repeat domain"/>
    <property type="match status" value="1"/>
</dbReference>
<dbReference type="Pfam" id="PF14559">
    <property type="entry name" value="TPR_19"/>
    <property type="match status" value="1"/>
</dbReference>
<sequence>MNINDEQARYAQDIVYEAMECVCEDGEKAAKLCHKALSIDLDCVDAILMLSDLESETAEEHIASAQKAVAAGIRGLGEDFFEEAVGNFWGIIETRPFMRAMADLAESYLMLGKKGHSTAIQLYEEMLKLNPNDNQGIRYLLISCYFNTKRYADAGKLLDKYDDDVSALFLWSRVLYDYITSGKAEAEKSLEQAEYYNPHVLKYLIDRKRLPSDSPVSYAAGEESEAQCCAEILKPSWRLHPKAKKWLKEYEAGKS</sequence>
<name>A0A1W6LN97_9BACT</name>
<gene>
    <name evidence="1" type="ORF">STSP1_01619</name>
</gene>
<dbReference type="AlphaFoldDB" id="A0A1W6LN97"/>
<dbReference type="InterPro" id="IPR011990">
    <property type="entry name" value="TPR-like_helical_dom_sf"/>
</dbReference>
<dbReference type="SUPFAM" id="SSF48452">
    <property type="entry name" value="TPR-like"/>
    <property type="match status" value="1"/>
</dbReference>
<dbReference type="Proteomes" id="UP000193334">
    <property type="component" value="Chromosome"/>
</dbReference>
<evidence type="ECO:0000313" key="1">
    <source>
        <dbReference type="EMBL" id="ARN57221.1"/>
    </source>
</evidence>
<evidence type="ECO:0000313" key="2">
    <source>
        <dbReference type="Proteomes" id="UP000193334"/>
    </source>
</evidence>
<dbReference type="EMBL" id="CP021023">
    <property type="protein sequence ID" value="ARN57221.1"/>
    <property type="molecule type" value="Genomic_DNA"/>
</dbReference>
<reference evidence="2" key="1">
    <citation type="submission" date="2017-04" db="EMBL/GenBank/DDBJ databases">
        <title>Comparative genomics and description of representatives of a novel lineage of planctomycetes thriving in anoxic sediments.</title>
        <authorList>
            <person name="Spring S."/>
            <person name="Bunk B."/>
            <person name="Sproer C."/>
        </authorList>
    </citation>
    <scope>NUCLEOTIDE SEQUENCE [LARGE SCALE GENOMIC DNA]</scope>
    <source>
        <strain evidence="2">ST-PulAB-D4</strain>
    </source>
</reference>
<dbReference type="STRING" id="1941349.STSP1_01619"/>
<keyword evidence="2" id="KW-1185">Reference proteome</keyword>
<proteinExistence type="predicted"/>
<keyword evidence="1" id="KW-0449">Lipoprotein</keyword>
<organism evidence="1 2">
    <name type="scientific">Sedimentisphaera salicampi</name>
    <dbReference type="NCBI Taxonomy" id="1941349"/>
    <lineage>
        <taxon>Bacteria</taxon>
        <taxon>Pseudomonadati</taxon>
        <taxon>Planctomycetota</taxon>
        <taxon>Phycisphaerae</taxon>
        <taxon>Sedimentisphaerales</taxon>
        <taxon>Sedimentisphaeraceae</taxon>
        <taxon>Sedimentisphaera</taxon>
    </lineage>
</organism>